<keyword evidence="1" id="KW-0472">Membrane</keyword>
<evidence type="ECO:0000313" key="2">
    <source>
        <dbReference type="EMBL" id="MFH0253573.1"/>
    </source>
</evidence>
<sequence length="54" mass="6066">MSDHQINFLGWGLFLVSAVGFCIASIGHFWAMFGSVFFLVACLVFMIPYFRSPS</sequence>
<feature type="transmembrane region" description="Helical" evidence="1">
    <location>
        <begin position="7"/>
        <end position="26"/>
    </location>
</feature>
<comment type="caution">
    <text evidence="2">The sequence shown here is derived from an EMBL/GenBank/DDBJ whole genome shotgun (WGS) entry which is preliminary data.</text>
</comment>
<dbReference type="RefSeq" id="WP_377172802.1">
    <property type="nucleotide sequence ID" value="NZ_JBHTJC010000005.1"/>
</dbReference>
<keyword evidence="1" id="KW-0812">Transmembrane</keyword>
<keyword evidence="3" id="KW-1185">Reference proteome</keyword>
<evidence type="ECO:0000313" key="3">
    <source>
        <dbReference type="Proteomes" id="UP001607157"/>
    </source>
</evidence>
<organism evidence="2 3">
    <name type="scientific">Roseovarius aquimarinus</name>
    <dbReference type="NCBI Taxonomy" id="1229156"/>
    <lineage>
        <taxon>Bacteria</taxon>
        <taxon>Pseudomonadati</taxon>
        <taxon>Pseudomonadota</taxon>
        <taxon>Alphaproteobacteria</taxon>
        <taxon>Rhodobacterales</taxon>
        <taxon>Roseobacteraceae</taxon>
        <taxon>Roseovarius</taxon>
    </lineage>
</organism>
<dbReference type="EMBL" id="JBIHMM010000001">
    <property type="protein sequence ID" value="MFH0253573.1"/>
    <property type="molecule type" value="Genomic_DNA"/>
</dbReference>
<gene>
    <name evidence="2" type="ORF">ACGRVM_06700</name>
</gene>
<name>A0ABW7I658_9RHOB</name>
<keyword evidence="1" id="KW-1133">Transmembrane helix</keyword>
<reference evidence="2 3" key="1">
    <citation type="submission" date="2024-10" db="EMBL/GenBank/DDBJ databases">
        <authorList>
            <person name="Yang X.-N."/>
        </authorList>
    </citation>
    <scope>NUCLEOTIDE SEQUENCE [LARGE SCALE GENOMIC DNA]</scope>
    <source>
        <strain evidence="2 3">CAU 1059</strain>
    </source>
</reference>
<protein>
    <submittedName>
        <fullName evidence="2">Cytochrome oxidase subunit III</fullName>
    </submittedName>
</protein>
<dbReference type="Proteomes" id="UP001607157">
    <property type="component" value="Unassembled WGS sequence"/>
</dbReference>
<proteinExistence type="predicted"/>
<feature type="transmembrane region" description="Helical" evidence="1">
    <location>
        <begin position="32"/>
        <end position="50"/>
    </location>
</feature>
<evidence type="ECO:0000256" key="1">
    <source>
        <dbReference type="SAM" id="Phobius"/>
    </source>
</evidence>
<accession>A0ABW7I658</accession>